<organism evidence="6 7">
    <name type="scientific">Stenotrophomonas maltophilia</name>
    <name type="common">Pseudomonas maltophilia</name>
    <name type="synonym">Xanthomonas maltophilia</name>
    <dbReference type="NCBI Taxonomy" id="40324"/>
    <lineage>
        <taxon>Bacteria</taxon>
        <taxon>Pseudomonadati</taxon>
        <taxon>Pseudomonadota</taxon>
        <taxon>Gammaproteobacteria</taxon>
        <taxon>Lysobacterales</taxon>
        <taxon>Lysobacteraceae</taxon>
        <taxon>Stenotrophomonas</taxon>
        <taxon>Stenotrophomonas maltophilia group</taxon>
    </lineage>
</organism>
<evidence type="ECO:0000256" key="3">
    <source>
        <dbReference type="ARBA" id="ARBA00022448"/>
    </source>
</evidence>
<dbReference type="InterPro" id="IPR050490">
    <property type="entry name" value="Bact_solute-bd_prot1"/>
</dbReference>
<proteinExistence type="inferred from homology"/>
<reference evidence="6 7" key="1">
    <citation type="submission" date="2017-06" db="EMBL/GenBank/DDBJ databases">
        <authorList>
            <person name="Kim H.J."/>
            <person name="Triplett B.A."/>
        </authorList>
    </citation>
    <scope>NUCLEOTIDE SEQUENCE [LARGE SCALE GENOMIC DNA]</scope>
    <source>
        <strain evidence="6 7">13146</strain>
    </source>
</reference>
<feature type="region of interest" description="Disordered" evidence="5">
    <location>
        <begin position="410"/>
        <end position="435"/>
    </location>
</feature>
<comment type="subcellular location">
    <subcellularLocation>
        <location evidence="1">Periplasm</location>
    </subcellularLocation>
</comment>
<protein>
    <submittedName>
        <fullName evidence="6">ABC transporter substrate-binding protein</fullName>
    </submittedName>
</protein>
<dbReference type="EMBL" id="NIVS01000043">
    <property type="protein sequence ID" value="OWQ51220.1"/>
    <property type="molecule type" value="Genomic_DNA"/>
</dbReference>
<dbReference type="Pfam" id="PF01547">
    <property type="entry name" value="SBP_bac_1"/>
    <property type="match status" value="1"/>
</dbReference>
<evidence type="ECO:0000256" key="2">
    <source>
        <dbReference type="ARBA" id="ARBA00008520"/>
    </source>
</evidence>
<dbReference type="PANTHER" id="PTHR43649">
    <property type="entry name" value="ARABINOSE-BINDING PROTEIN-RELATED"/>
    <property type="match status" value="1"/>
</dbReference>
<dbReference type="Gene3D" id="3.40.190.10">
    <property type="entry name" value="Periplasmic binding protein-like II"/>
    <property type="match status" value="2"/>
</dbReference>
<dbReference type="SUPFAM" id="SSF53850">
    <property type="entry name" value="Periplasmic binding protein-like II"/>
    <property type="match status" value="1"/>
</dbReference>
<evidence type="ECO:0000313" key="7">
    <source>
        <dbReference type="Proteomes" id="UP000198157"/>
    </source>
</evidence>
<dbReference type="CDD" id="cd14747">
    <property type="entry name" value="PBP2_MalE"/>
    <property type="match status" value="1"/>
</dbReference>
<evidence type="ECO:0000256" key="4">
    <source>
        <dbReference type="ARBA" id="ARBA00022729"/>
    </source>
</evidence>
<dbReference type="PANTHER" id="PTHR43649:SF34">
    <property type="entry name" value="ABC TRANSPORTER PERIPLASMIC-BINDING PROTEIN YCJN-RELATED"/>
    <property type="match status" value="1"/>
</dbReference>
<dbReference type="InterPro" id="IPR006059">
    <property type="entry name" value="SBP"/>
</dbReference>
<evidence type="ECO:0000313" key="6">
    <source>
        <dbReference type="EMBL" id="OWQ51220.1"/>
    </source>
</evidence>
<keyword evidence="3" id="KW-0813">Transport</keyword>
<name>A0A246HJU0_STEMA</name>
<accession>A0A246HJU0</accession>
<comment type="caution">
    <text evidence="6">The sequence shown here is derived from an EMBL/GenBank/DDBJ whole genome shotgun (WGS) entry which is preliminary data.</text>
</comment>
<keyword evidence="4" id="KW-0732">Signal</keyword>
<dbReference type="OrthoDB" id="9808332at2"/>
<evidence type="ECO:0000256" key="1">
    <source>
        <dbReference type="ARBA" id="ARBA00004418"/>
    </source>
</evidence>
<evidence type="ECO:0000256" key="5">
    <source>
        <dbReference type="SAM" id="MobiDB-lite"/>
    </source>
</evidence>
<dbReference type="Proteomes" id="UP000198157">
    <property type="component" value="Unassembled WGS sequence"/>
</dbReference>
<comment type="similarity">
    <text evidence="2">Belongs to the bacterial solute-binding protein 1 family.</text>
</comment>
<sequence>MLLLVGSLLLSACRKEPEGVTVRFWAMGREAEVVTGLIREFEAENPGIHVDVQNIPWTAAHEKLLTAFAADGLPDVCQLGNTWIPEFAELNTLTPLQPYVAQSKVVDPADYFQGIWDTNVIHDELVGVPWYVDTRLLYYRKDMLAKAGYDHPPRTWDEWNAMMAAIKKMQGANRYAVLMPINEFEQQLSFALQQPDPLLRDEDTRGNFSSPGFRRTLGFYENMFAQGWAPRMSETQISNVWDEFFRGFNVFYVSGPWNIREFKKLQPKALEGQWGTAALPGPDGPGAGIAGGTSLVIFRSSQQKEASWKLIEFLSRPAIQERFHSIIGDLPPRRSTWDYPSLANDPLAQPFRDQLERVKPTPKVLEWERIVQEMRIITEQVVRGGMDQDVAVKELDKRVDKVLAKRRWMHEQHRQDASGVSDKQHSSAVATEAAP</sequence>
<dbReference type="GO" id="GO:0042597">
    <property type="term" value="C:periplasmic space"/>
    <property type="evidence" value="ECO:0007669"/>
    <property type="project" value="UniProtKB-SubCell"/>
</dbReference>
<dbReference type="AlphaFoldDB" id="A0A246HJU0"/>
<gene>
    <name evidence="6" type="ORF">CEE60_15745</name>
</gene>